<dbReference type="EMBL" id="JWZT01004124">
    <property type="protein sequence ID" value="KII64662.1"/>
    <property type="molecule type" value="Genomic_DNA"/>
</dbReference>
<gene>
    <name evidence="2" type="ORF">RF11_06595</name>
</gene>
<comment type="caution">
    <text evidence="2">The sequence shown here is derived from an EMBL/GenBank/DDBJ whole genome shotgun (WGS) entry which is preliminary data.</text>
</comment>
<keyword evidence="3" id="KW-1185">Reference proteome</keyword>
<sequence>MWDQAVLNTPKIPEDKLDEDNFDPSVTSPDHPYWSTDFSILETEPAESRLDSTQPDSTIMASTSRQEGSDMSGEKDTSQPIIKTIQNADPASTTIRHTAQICIK</sequence>
<feature type="region of interest" description="Disordered" evidence="1">
    <location>
        <begin position="1"/>
        <end position="80"/>
    </location>
</feature>
<evidence type="ECO:0000256" key="1">
    <source>
        <dbReference type="SAM" id="MobiDB-lite"/>
    </source>
</evidence>
<accession>A0A0C2MSK0</accession>
<evidence type="ECO:0000313" key="2">
    <source>
        <dbReference type="EMBL" id="KII64662.1"/>
    </source>
</evidence>
<organism evidence="2 3">
    <name type="scientific">Thelohanellus kitauei</name>
    <name type="common">Myxosporean</name>
    <dbReference type="NCBI Taxonomy" id="669202"/>
    <lineage>
        <taxon>Eukaryota</taxon>
        <taxon>Metazoa</taxon>
        <taxon>Cnidaria</taxon>
        <taxon>Myxozoa</taxon>
        <taxon>Myxosporea</taxon>
        <taxon>Bivalvulida</taxon>
        <taxon>Platysporina</taxon>
        <taxon>Myxobolidae</taxon>
        <taxon>Thelohanellus</taxon>
    </lineage>
</organism>
<protein>
    <submittedName>
        <fullName evidence="2">Uncharacterized protein</fullName>
    </submittedName>
</protein>
<feature type="compositionally biased region" description="Polar residues" evidence="1">
    <location>
        <begin position="51"/>
        <end position="66"/>
    </location>
</feature>
<name>A0A0C2MSK0_THEKT</name>
<dbReference type="AlphaFoldDB" id="A0A0C2MSK0"/>
<reference evidence="2 3" key="1">
    <citation type="journal article" date="2014" name="Genome Biol. Evol.">
        <title>The genome of the myxosporean Thelohanellus kitauei shows adaptations to nutrient acquisition within its fish host.</title>
        <authorList>
            <person name="Yang Y."/>
            <person name="Xiong J."/>
            <person name="Zhou Z."/>
            <person name="Huo F."/>
            <person name="Miao W."/>
            <person name="Ran C."/>
            <person name="Liu Y."/>
            <person name="Zhang J."/>
            <person name="Feng J."/>
            <person name="Wang M."/>
            <person name="Wang M."/>
            <person name="Wang L."/>
            <person name="Yao B."/>
        </authorList>
    </citation>
    <scope>NUCLEOTIDE SEQUENCE [LARGE SCALE GENOMIC DNA]</scope>
    <source>
        <strain evidence="2">Wuqing</strain>
    </source>
</reference>
<proteinExistence type="predicted"/>
<evidence type="ECO:0000313" key="3">
    <source>
        <dbReference type="Proteomes" id="UP000031668"/>
    </source>
</evidence>
<dbReference type="Proteomes" id="UP000031668">
    <property type="component" value="Unassembled WGS sequence"/>
</dbReference>